<feature type="chain" id="PRO_5043798536" evidence="1">
    <location>
        <begin position="25"/>
        <end position="139"/>
    </location>
</feature>
<sequence>MECQKTTLALILCLFAVAVVGILGAPADFQDDRFTTKCLNESVLVSFEQLFYDLRMYTAESEPGDFNSDCSRTFTPNEPAVKEFNFKKCSYGSRKMKVYVDEIYEGKVFNTPVVKIDCETTLGDAVGSVIGAYIDIFSH</sequence>
<keyword evidence="3" id="KW-1185">Reference proteome</keyword>
<protein>
    <submittedName>
        <fullName evidence="2">Uncharacterized protein</fullName>
    </submittedName>
</protein>
<reference evidence="2 3" key="1">
    <citation type="journal article" date="2021" name="J. Hered.">
        <title>A chromosome-level genome assembly of the parasitoid wasp, Cotesia glomerata (Hymenoptera: Braconidae).</title>
        <authorList>
            <person name="Pinto B.J."/>
            <person name="Weis J.J."/>
            <person name="Gamble T."/>
            <person name="Ode P.J."/>
            <person name="Paul R."/>
            <person name="Zaspel J.M."/>
        </authorList>
    </citation>
    <scope>NUCLEOTIDE SEQUENCE [LARGE SCALE GENOMIC DNA]</scope>
    <source>
        <strain evidence="2">CgM1</strain>
    </source>
</reference>
<proteinExistence type="predicted"/>
<dbReference type="AlphaFoldDB" id="A0AAV7IDA4"/>
<name>A0AAV7IDA4_COTGL</name>
<keyword evidence="1" id="KW-0732">Signal</keyword>
<dbReference type="Proteomes" id="UP000826195">
    <property type="component" value="Unassembled WGS sequence"/>
</dbReference>
<comment type="caution">
    <text evidence="2">The sequence shown here is derived from an EMBL/GenBank/DDBJ whole genome shotgun (WGS) entry which is preliminary data.</text>
</comment>
<evidence type="ECO:0000313" key="3">
    <source>
        <dbReference type="Proteomes" id="UP000826195"/>
    </source>
</evidence>
<gene>
    <name evidence="2" type="ORF">KQX54_006180</name>
</gene>
<evidence type="ECO:0000313" key="2">
    <source>
        <dbReference type="EMBL" id="KAH0549112.1"/>
    </source>
</evidence>
<dbReference type="EMBL" id="JAHXZJ010001864">
    <property type="protein sequence ID" value="KAH0549112.1"/>
    <property type="molecule type" value="Genomic_DNA"/>
</dbReference>
<evidence type="ECO:0000256" key="1">
    <source>
        <dbReference type="SAM" id="SignalP"/>
    </source>
</evidence>
<organism evidence="2 3">
    <name type="scientific">Cotesia glomerata</name>
    <name type="common">Lepidopteran parasitic wasp</name>
    <name type="synonym">Apanteles glomeratus</name>
    <dbReference type="NCBI Taxonomy" id="32391"/>
    <lineage>
        <taxon>Eukaryota</taxon>
        <taxon>Metazoa</taxon>
        <taxon>Ecdysozoa</taxon>
        <taxon>Arthropoda</taxon>
        <taxon>Hexapoda</taxon>
        <taxon>Insecta</taxon>
        <taxon>Pterygota</taxon>
        <taxon>Neoptera</taxon>
        <taxon>Endopterygota</taxon>
        <taxon>Hymenoptera</taxon>
        <taxon>Apocrita</taxon>
        <taxon>Ichneumonoidea</taxon>
        <taxon>Braconidae</taxon>
        <taxon>Microgastrinae</taxon>
        <taxon>Cotesia</taxon>
    </lineage>
</organism>
<feature type="signal peptide" evidence="1">
    <location>
        <begin position="1"/>
        <end position="24"/>
    </location>
</feature>
<accession>A0AAV7IDA4</accession>